<feature type="domain" description="Alcohol dehydrogenase-like N-terminal" evidence="11">
    <location>
        <begin position="31"/>
        <end position="151"/>
    </location>
</feature>
<evidence type="ECO:0000313" key="12">
    <source>
        <dbReference type="EMBL" id="WNF00052.1"/>
    </source>
</evidence>
<dbReference type="PANTHER" id="PTHR43401">
    <property type="entry name" value="L-THREONINE 3-DEHYDROGENASE"/>
    <property type="match status" value="1"/>
</dbReference>
<keyword evidence="2" id="KW-0560">Oxidoreductase</keyword>
<dbReference type="EC" id="1.1.1.329" evidence="6"/>
<dbReference type="PANTHER" id="PTHR43401:SF2">
    <property type="entry name" value="L-THREONINE 3-DEHYDROGENASE"/>
    <property type="match status" value="1"/>
</dbReference>
<evidence type="ECO:0000256" key="9">
    <source>
        <dbReference type="ARBA" id="ARBA00049085"/>
    </source>
</evidence>
<dbReference type="EMBL" id="CP117522">
    <property type="protein sequence ID" value="WNF00052.1"/>
    <property type="molecule type" value="Genomic_DNA"/>
</dbReference>
<keyword evidence="13" id="KW-1185">Reference proteome</keyword>
<organism evidence="12 13">
    <name type="scientific">Streptomyces luomodiensis</name>
    <dbReference type="NCBI Taxonomy" id="3026192"/>
    <lineage>
        <taxon>Bacteria</taxon>
        <taxon>Bacillati</taxon>
        <taxon>Actinomycetota</taxon>
        <taxon>Actinomycetes</taxon>
        <taxon>Kitasatosporales</taxon>
        <taxon>Streptomycetaceae</taxon>
        <taxon>Streptomyces</taxon>
    </lineage>
</organism>
<comment type="catalytic activity">
    <reaction evidence="8">
        <text>2-deoxy-scyllo-inosamine + NAD(+) = 3-amino-2,3-dideoxy-scyllo-inosose + NADH + H(+)</text>
        <dbReference type="Rhea" id="RHEA:33883"/>
        <dbReference type="ChEBI" id="CHEBI:15378"/>
        <dbReference type="ChEBI" id="CHEBI:57540"/>
        <dbReference type="ChEBI" id="CHEBI:57945"/>
        <dbReference type="ChEBI" id="CHEBI:65002"/>
        <dbReference type="ChEBI" id="CHEBI:65003"/>
        <dbReference type="EC" id="1.1.1.329"/>
    </reaction>
</comment>
<dbReference type="SUPFAM" id="SSF50129">
    <property type="entry name" value="GroES-like"/>
    <property type="match status" value="1"/>
</dbReference>
<feature type="transmembrane region" description="Helical" evidence="10">
    <location>
        <begin position="183"/>
        <end position="203"/>
    </location>
</feature>
<dbReference type="Pfam" id="PF08240">
    <property type="entry name" value="ADH_N"/>
    <property type="match status" value="1"/>
</dbReference>
<dbReference type="Proteomes" id="UP001305606">
    <property type="component" value="Chromosome"/>
</dbReference>
<dbReference type="InterPro" id="IPR011032">
    <property type="entry name" value="GroES-like_sf"/>
</dbReference>
<evidence type="ECO:0000256" key="5">
    <source>
        <dbReference type="ARBA" id="ARBA00038004"/>
    </source>
</evidence>
<sequence>MTGRRVVRAPAPDGTWWPRIVHGPVPPRPGPRWRLVRVTTAGICGSDLRGLAEAPVDGAVDPAGVVPGHEVVGVLADGPGGGERVVVHPLVTCAARDEPLCAACRNGRFGQCESFWRPTVRWSKSLGFSADLGGGWADWVWAHPAMVRPLPPDLPDRTAVLAEPLSVAVSGVRSVRHHAGDDVVIVGGGTLGLLTVVAVASVLPGSRCFALVRHDFQADAARALGAEPVRTPADLPGARPRGADVLIDGPGLAVDAGGTSSSLITAMRAVRAGGTVLTLGNPDECTDLTPLWLKGLTLLGHLEHAADPSPRPPEAADSLDEAVRLLAAAPNLGRRLVTHTFAPDEVERALAVARARRTHRAIKVILRHPS</sequence>
<evidence type="ECO:0000256" key="4">
    <source>
        <dbReference type="ARBA" id="ARBA00037908"/>
    </source>
</evidence>
<dbReference type="InterPro" id="IPR013154">
    <property type="entry name" value="ADH-like_N"/>
</dbReference>
<evidence type="ECO:0000256" key="7">
    <source>
        <dbReference type="ARBA" id="ARBA00039387"/>
    </source>
</evidence>
<dbReference type="SUPFAM" id="SSF51735">
    <property type="entry name" value="NAD(P)-binding Rossmann-fold domains"/>
    <property type="match status" value="1"/>
</dbReference>
<gene>
    <name evidence="12" type="ORF">PS467_34395</name>
</gene>
<dbReference type="InterPro" id="IPR050129">
    <property type="entry name" value="Zn_alcohol_dh"/>
</dbReference>
<name>A0ABY9V5X4_9ACTN</name>
<keyword evidence="10" id="KW-1133">Transmembrane helix</keyword>
<dbReference type="Gene3D" id="3.90.180.10">
    <property type="entry name" value="Medium-chain alcohol dehydrogenases, catalytic domain"/>
    <property type="match status" value="1"/>
</dbReference>
<keyword evidence="10" id="KW-0812">Transmembrane</keyword>
<evidence type="ECO:0000259" key="11">
    <source>
        <dbReference type="Pfam" id="PF08240"/>
    </source>
</evidence>
<protein>
    <recommendedName>
        <fullName evidence="7">2-deoxy-scyllo-inosamine dehydrogenase</fullName>
        <ecNumber evidence="6">1.1.1.329</ecNumber>
    </recommendedName>
</protein>
<comment type="catalytic activity">
    <reaction evidence="9">
        <text>2-deoxy-scyllo-inosamine + NADP(+) = 3-amino-2,3-dideoxy-scyllo-inosose + NADPH + H(+)</text>
        <dbReference type="Rhea" id="RHEA:33879"/>
        <dbReference type="ChEBI" id="CHEBI:15378"/>
        <dbReference type="ChEBI" id="CHEBI:57783"/>
        <dbReference type="ChEBI" id="CHEBI:58349"/>
        <dbReference type="ChEBI" id="CHEBI:65002"/>
        <dbReference type="ChEBI" id="CHEBI:65003"/>
        <dbReference type="EC" id="1.1.1.329"/>
    </reaction>
</comment>
<dbReference type="Gene3D" id="3.40.50.720">
    <property type="entry name" value="NAD(P)-binding Rossmann-like Domain"/>
    <property type="match status" value="1"/>
</dbReference>
<dbReference type="RefSeq" id="WP_311038479.1">
    <property type="nucleotide sequence ID" value="NZ_CP117522.1"/>
</dbReference>
<evidence type="ECO:0000256" key="6">
    <source>
        <dbReference type="ARBA" id="ARBA00039102"/>
    </source>
</evidence>
<evidence type="ECO:0000256" key="2">
    <source>
        <dbReference type="ARBA" id="ARBA00023002"/>
    </source>
</evidence>
<keyword evidence="10" id="KW-0472">Membrane</keyword>
<evidence type="ECO:0000256" key="10">
    <source>
        <dbReference type="SAM" id="Phobius"/>
    </source>
</evidence>
<comment type="function">
    <text evidence="3">Catalyzes the oxidation of 2-deoxy-scyllo-inosamine (DOIA) with NAD(+) or NADP(+), forming 3-amino-2,3-dideoxy-scyllo-inosose (amino-DOI).</text>
</comment>
<comment type="cofactor">
    <cofactor evidence="1">
        <name>Zn(2+)</name>
        <dbReference type="ChEBI" id="CHEBI:29105"/>
    </cofactor>
</comment>
<evidence type="ECO:0000256" key="8">
    <source>
        <dbReference type="ARBA" id="ARBA00048685"/>
    </source>
</evidence>
<reference evidence="12 13" key="1">
    <citation type="submission" date="2023-02" db="EMBL/GenBank/DDBJ databases">
        <title>Streptomyces sp. SCA4-21 with antifungal activity against Fusarium oxysporum f. sp. cubense, Streptomyces sp. SCA2-17 with antifungal activity against Fusarium oxysporum f. sp. cubense.</title>
        <authorList>
            <person name="Qi D."/>
        </authorList>
    </citation>
    <scope>NUCLEOTIDE SEQUENCE [LARGE SCALE GENOMIC DNA]</scope>
    <source>
        <strain evidence="12 13">SCA4-21</strain>
    </source>
</reference>
<accession>A0ABY9V5X4</accession>
<comment type="similarity">
    <text evidence="5">Belongs to the zinc-containing alcohol dehydrogenase family. DOIA dehydrogenase subfamily.</text>
</comment>
<evidence type="ECO:0000313" key="13">
    <source>
        <dbReference type="Proteomes" id="UP001305606"/>
    </source>
</evidence>
<dbReference type="InterPro" id="IPR036291">
    <property type="entry name" value="NAD(P)-bd_dom_sf"/>
</dbReference>
<evidence type="ECO:0000256" key="3">
    <source>
        <dbReference type="ARBA" id="ARBA00037678"/>
    </source>
</evidence>
<comment type="pathway">
    <text evidence="4">Metabolic intermediate biosynthesis; 2-deoxystreptamine biosynthesis; 2-deoxystreptamine from D-glucose 6-phosphate: step 3/4.</text>
</comment>
<evidence type="ECO:0000256" key="1">
    <source>
        <dbReference type="ARBA" id="ARBA00001947"/>
    </source>
</evidence>
<proteinExistence type="inferred from homology"/>